<feature type="signal peptide" evidence="9">
    <location>
        <begin position="1"/>
        <end position="29"/>
    </location>
</feature>
<feature type="compositionally biased region" description="Polar residues" evidence="8">
    <location>
        <begin position="84"/>
        <end position="94"/>
    </location>
</feature>
<evidence type="ECO:0000256" key="3">
    <source>
        <dbReference type="ARBA" id="ARBA00022741"/>
    </source>
</evidence>
<dbReference type="SUPFAM" id="SSF55874">
    <property type="entry name" value="ATPase domain of HSP90 chaperone/DNA topoisomerase II/histidine kinase"/>
    <property type="match status" value="1"/>
</dbReference>
<dbReference type="GO" id="GO:0003918">
    <property type="term" value="F:DNA topoisomerase type II (double strand cut, ATP-hydrolyzing) activity"/>
    <property type="evidence" value="ECO:0007669"/>
    <property type="project" value="UniProtKB-EC"/>
</dbReference>
<evidence type="ECO:0000313" key="10">
    <source>
        <dbReference type="EMBL" id="KFH01007.1"/>
    </source>
</evidence>
<evidence type="ECO:0000256" key="8">
    <source>
        <dbReference type="SAM" id="MobiDB-lite"/>
    </source>
</evidence>
<keyword evidence="3" id="KW-0547">Nucleotide-binding</keyword>
<reference evidence="10 11" key="2">
    <citation type="journal article" date="2015" name="Eukaryot. Cell">
        <title>Genetic mapping reveals that sinefungin resistance in Toxoplasma gondii is controlled by a putative amino acid transporter locus that can be used as a negative selectable marker.</title>
        <authorList>
            <person name="Behnke M.S."/>
            <person name="Khan A."/>
            <person name="Sibley L.D."/>
        </authorList>
    </citation>
    <scope>NUCLEOTIDE SEQUENCE [LARGE SCALE GENOMIC DNA]</scope>
    <source>
        <strain evidence="10 11">VAND</strain>
    </source>
</reference>
<keyword evidence="5" id="KW-0799">Topoisomerase</keyword>
<feature type="compositionally biased region" description="Basic and acidic residues" evidence="8">
    <location>
        <begin position="101"/>
        <end position="115"/>
    </location>
</feature>
<dbReference type="Proteomes" id="UP000028840">
    <property type="component" value="Unassembled WGS sequence"/>
</dbReference>
<evidence type="ECO:0000256" key="4">
    <source>
        <dbReference type="ARBA" id="ARBA00022840"/>
    </source>
</evidence>
<dbReference type="AlphaFoldDB" id="A0A086PKX5"/>
<dbReference type="InterPro" id="IPR036890">
    <property type="entry name" value="HATPase_C_sf"/>
</dbReference>
<comment type="catalytic activity">
    <reaction evidence="1">
        <text>ATP-dependent breakage, passage and rejoining of double-stranded DNA.</text>
        <dbReference type="EC" id="5.6.2.2"/>
    </reaction>
</comment>
<reference evidence="10 11" key="1">
    <citation type="submission" date="2014-08" db="EMBL/GenBank/DDBJ databases">
        <authorList>
            <person name="Sibley D."/>
            <person name="Venepally P."/>
            <person name="Karamycheva S."/>
            <person name="Hadjithomas M."/>
            <person name="Khan A."/>
            <person name="Brunk B."/>
            <person name="Roos D."/>
            <person name="Caler E."/>
            <person name="Lorenzi H."/>
        </authorList>
    </citation>
    <scope>NUCLEOTIDE SEQUENCE [LARGE SCALE GENOMIC DNA]</scope>
    <source>
        <strain evidence="10 11">VAND</strain>
    </source>
</reference>
<comment type="caution">
    <text evidence="10">The sequence shown here is derived from an EMBL/GenBank/DDBJ whole genome shotgun (WGS) entry which is preliminary data.</text>
</comment>
<keyword evidence="10" id="KW-0418">Kinase</keyword>
<keyword evidence="4" id="KW-0067">ATP-binding</keyword>
<evidence type="ECO:0000256" key="2">
    <source>
        <dbReference type="ARBA" id="ARBA00010708"/>
    </source>
</evidence>
<feature type="region of interest" description="Disordered" evidence="8">
    <location>
        <begin position="268"/>
        <end position="287"/>
    </location>
</feature>
<dbReference type="PANTHER" id="PTHR45866:SF1">
    <property type="entry name" value="DNA GYRASE SUBUNIT B, MITOCHONDRIAL"/>
    <property type="match status" value="1"/>
</dbReference>
<keyword evidence="6" id="KW-0238">DNA-binding</keyword>
<evidence type="ECO:0000256" key="6">
    <source>
        <dbReference type="ARBA" id="ARBA00023125"/>
    </source>
</evidence>
<comment type="similarity">
    <text evidence="2">Belongs to the type II topoisomerase GyrB family.</text>
</comment>
<keyword evidence="9" id="KW-0732">Signal</keyword>
<evidence type="ECO:0000256" key="1">
    <source>
        <dbReference type="ARBA" id="ARBA00000185"/>
    </source>
</evidence>
<feature type="non-terminal residue" evidence="10">
    <location>
        <position position="345"/>
    </location>
</feature>
<proteinExistence type="inferred from homology"/>
<feature type="chain" id="PRO_5001813583" evidence="9">
    <location>
        <begin position="30"/>
        <end position="345"/>
    </location>
</feature>
<dbReference type="GO" id="GO:0016301">
    <property type="term" value="F:kinase activity"/>
    <property type="evidence" value="ECO:0007669"/>
    <property type="project" value="UniProtKB-KW"/>
</dbReference>
<keyword evidence="10" id="KW-0808">Transferase</keyword>
<name>A0A086PKX5_TOXGO</name>
<dbReference type="Gene3D" id="3.30.565.10">
    <property type="entry name" value="Histidine kinase-like ATPase, C-terminal domain"/>
    <property type="match status" value="2"/>
</dbReference>
<dbReference type="EMBL" id="AEYJ02001572">
    <property type="protein sequence ID" value="KFH01007.1"/>
    <property type="molecule type" value="Genomic_DNA"/>
</dbReference>
<evidence type="ECO:0000256" key="7">
    <source>
        <dbReference type="ARBA" id="ARBA00023235"/>
    </source>
</evidence>
<dbReference type="PANTHER" id="PTHR45866">
    <property type="entry name" value="DNA GYRASE/TOPOISOMERASE SUBUNIT B"/>
    <property type="match status" value="1"/>
</dbReference>
<keyword evidence="7" id="KW-0413">Isomerase</keyword>
<dbReference type="GO" id="GO:0003677">
    <property type="term" value="F:DNA binding"/>
    <property type="evidence" value="ECO:0007669"/>
    <property type="project" value="UniProtKB-KW"/>
</dbReference>
<gene>
    <name evidence="10" type="ORF">TGVAND_297780B</name>
</gene>
<evidence type="ECO:0000256" key="9">
    <source>
        <dbReference type="SAM" id="SignalP"/>
    </source>
</evidence>
<protein>
    <submittedName>
        <fullName evidence="10">ATPase/histidine kinase/DNA gyrase B/HSP90 domain-containing protein</fullName>
    </submittedName>
</protein>
<dbReference type="GO" id="GO:0005524">
    <property type="term" value="F:ATP binding"/>
    <property type="evidence" value="ECO:0007669"/>
    <property type="project" value="UniProtKB-KW"/>
</dbReference>
<organism evidence="10 11">
    <name type="scientific">Toxoplasma gondii VAND</name>
    <dbReference type="NCBI Taxonomy" id="933077"/>
    <lineage>
        <taxon>Eukaryota</taxon>
        <taxon>Sar</taxon>
        <taxon>Alveolata</taxon>
        <taxon>Apicomplexa</taxon>
        <taxon>Conoidasida</taxon>
        <taxon>Coccidia</taxon>
        <taxon>Eucoccidiorida</taxon>
        <taxon>Eimeriorina</taxon>
        <taxon>Sarcocystidae</taxon>
        <taxon>Toxoplasma</taxon>
    </lineage>
</organism>
<feature type="region of interest" description="Disordered" evidence="8">
    <location>
        <begin position="84"/>
        <end position="117"/>
    </location>
</feature>
<sequence>MRGVNWKEVQALILKFFCVFSVHLPLCSAAAAGTSSYAFAGGLHGVGSSVVNALSSQLRVSVLRDGKLHAISFSRGQVVSPLTVQTSPSLSRGNSAPVGDPRPRETPNEGAKAESEGDAFAVLPEGNVEAQMRAVEDYVCRFASSSVSPFSRLFQFPSSESQRPPSSGTCLTFEVDREIFGDALLDGRKIEQRLRALAYLHPTASFRFFEMPRRRREGMQTEEEASQRLDSHARVESFPRMSLQVSNENPENLSFRETKRNKEELVRAAESAQPTETEHGENETEGQTAARTVLFREPGGLDSYIRHLSANLTELFSDAPVISINGSHPSSGLLLSVRLFFSSPS</sequence>
<evidence type="ECO:0000256" key="5">
    <source>
        <dbReference type="ARBA" id="ARBA00023029"/>
    </source>
</evidence>
<evidence type="ECO:0000313" key="11">
    <source>
        <dbReference type="Proteomes" id="UP000028840"/>
    </source>
</evidence>
<dbReference type="VEuPathDB" id="ToxoDB:TGVAND_297780B"/>
<accession>A0A086PKX5</accession>